<reference evidence="11 12" key="1">
    <citation type="submission" date="2024-04" db="EMBL/GenBank/DDBJ databases">
        <authorList>
            <consortium name="Genoscope - CEA"/>
            <person name="William W."/>
        </authorList>
    </citation>
    <scope>NUCLEOTIDE SEQUENCE [LARGE SCALE GENOMIC DNA]</scope>
</reference>
<dbReference type="InterPro" id="IPR033647">
    <property type="entry name" value="Aar2_N"/>
</dbReference>
<proteinExistence type="inferred from homology"/>
<dbReference type="GO" id="GO:0000244">
    <property type="term" value="P:spliceosomal tri-snRNP complex assembly"/>
    <property type="evidence" value="ECO:0007669"/>
    <property type="project" value="TreeGrafter"/>
</dbReference>
<name>A0AAV2HC81_LYMST</name>
<evidence type="ECO:0000256" key="8">
    <source>
        <dbReference type="ARBA" id="ARBA00047009"/>
    </source>
</evidence>
<keyword evidence="12" id="KW-1185">Reference proteome</keyword>
<evidence type="ECO:0000256" key="5">
    <source>
        <dbReference type="ARBA" id="ARBA00022728"/>
    </source>
</evidence>
<dbReference type="AlphaFoldDB" id="A0AAV2HC81"/>
<evidence type="ECO:0000313" key="12">
    <source>
        <dbReference type="Proteomes" id="UP001497497"/>
    </source>
</evidence>
<dbReference type="Pfam" id="PF05282">
    <property type="entry name" value="AAR2"/>
    <property type="match status" value="1"/>
</dbReference>
<keyword evidence="5" id="KW-0747">Spliceosome</keyword>
<feature type="domain" description="AAR2 N-terminal" evidence="10">
    <location>
        <begin position="12"/>
        <end position="142"/>
    </location>
</feature>
<dbReference type="FunFam" id="2.60.34.20:FF:000001">
    <property type="entry name" value="protein AAR2 homolog"/>
    <property type="match status" value="1"/>
</dbReference>
<organism evidence="11 12">
    <name type="scientific">Lymnaea stagnalis</name>
    <name type="common">Great pond snail</name>
    <name type="synonym">Helix stagnalis</name>
    <dbReference type="NCBI Taxonomy" id="6523"/>
    <lineage>
        <taxon>Eukaryota</taxon>
        <taxon>Metazoa</taxon>
        <taxon>Spiralia</taxon>
        <taxon>Lophotrochozoa</taxon>
        <taxon>Mollusca</taxon>
        <taxon>Gastropoda</taxon>
        <taxon>Heterobranchia</taxon>
        <taxon>Euthyneura</taxon>
        <taxon>Panpulmonata</taxon>
        <taxon>Hygrophila</taxon>
        <taxon>Lymnaeoidea</taxon>
        <taxon>Lymnaeidae</taxon>
        <taxon>Lymnaea</taxon>
    </lineage>
</organism>
<evidence type="ECO:0000259" key="10">
    <source>
        <dbReference type="Pfam" id="PF20981"/>
    </source>
</evidence>
<comment type="subunit">
    <text evidence="8">Interacts with PRPF8 (via RNase H homology domain). Component of a U5 snRNP complex that contains PRPF8.</text>
</comment>
<keyword evidence="6" id="KW-0508">mRNA splicing</keyword>
<dbReference type="Gene3D" id="2.60.34.20">
    <property type="match status" value="1"/>
</dbReference>
<dbReference type="InterPro" id="IPR007946">
    <property type="entry name" value="AAR2"/>
</dbReference>
<dbReference type="Proteomes" id="UP001497497">
    <property type="component" value="Unassembled WGS sequence"/>
</dbReference>
<protein>
    <recommendedName>
        <fullName evidence="3">Protein AAR2 homolog</fullName>
    </recommendedName>
    <alternativeName>
        <fullName evidence="7">AAR2 splicing factor homolog</fullName>
    </alternativeName>
</protein>
<evidence type="ECO:0000259" key="9">
    <source>
        <dbReference type="Pfam" id="PF05282"/>
    </source>
</evidence>
<dbReference type="InterPro" id="IPR033648">
    <property type="entry name" value="AAR2_C"/>
</dbReference>
<sequence length="373" mass="42935">MDQVTARNLFEQGAMFILIGFPEGSEFGIDYNSWNVGPNFKGVKMIPPGLHFIYYSSFSSNDQLGLGPRSGFFCNFLPKEVIVRKWNAKTEDIDLVPEDEQQKYKSNKEELDKFLGPYPYEKYKQWVSLTNLINIDIVNLLEPECGRIYSIALFESEASTTQSRKAAATSMAEVNMDLETTQRSKKVMLPKLKKVQGTKIRYSSVPKKKFPDGSTPAEISKYNMDSTYALNLLLAERFDHNIGKLLGEVQFAFICFLIGQNYDSFEQWKKLVYLLCTSGDAAIQHPDVYLDFITILHFQIREIPSEFFVDIVTRNNFLTLTLHELFQNLLSDNIDSKLKQKSISFQKHLTEKFKWDFSTEPDDYAPVVVDDKQ</sequence>
<comment type="function">
    <text evidence="1">Component of the U5 snRNP complex that is required for spliceosome assembly and for pre-mRNA splicing.</text>
</comment>
<dbReference type="PANTHER" id="PTHR12689:SF4">
    <property type="entry name" value="PROTEIN AAR2 HOMOLOG"/>
    <property type="match status" value="1"/>
</dbReference>
<dbReference type="FunFam" id="1.25.40.550:FF:000001">
    <property type="entry name" value="AAR2 splicing factor homolog"/>
    <property type="match status" value="1"/>
</dbReference>
<evidence type="ECO:0000256" key="2">
    <source>
        <dbReference type="ARBA" id="ARBA00006281"/>
    </source>
</evidence>
<dbReference type="Pfam" id="PF20981">
    <property type="entry name" value="AAR2_1st"/>
    <property type="match status" value="1"/>
</dbReference>
<evidence type="ECO:0000313" key="11">
    <source>
        <dbReference type="EMBL" id="CAL1530086.1"/>
    </source>
</evidence>
<dbReference type="InterPro" id="IPR038516">
    <property type="entry name" value="AAR2_N_sf"/>
</dbReference>
<evidence type="ECO:0000256" key="7">
    <source>
        <dbReference type="ARBA" id="ARBA00030625"/>
    </source>
</evidence>
<dbReference type="CDD" id="cd13777">
    <property type="entry name" value="Aar2_N"/>
    <property type="match status" value="1"/>
</dbReference>
<comment type="caution">
    <text evidence="11">The sequence shown here is derived from an EMBL/GenBank/DDBJ whole genome shotgun (WGS) entry which is preliminary data.</text>
</comment>
<comment type="similarity">
    <text evidence="2">Belongs to the AAR2 family.</text>
</comment>
<dbReference type="Gene3D" id="1.25.40.550">
    <property type="entry name" value="Aar2, C-terminal domain-like"/>
    <property type="match status" value="1"/>
</dbReference>
<gene>
    <name evidence="11" type="ORF">GSLYS_00004219001</name>
</gene>
<evidence type="ECO:0000256" key="3">
    <source>
        <dbReference type="ARBA" id="ARBA00016372"/>
    </source>
</evidence>
<evidence type="ECO:0000256" key="4">
    <source>
        <dbReference type="ARBA" id="ARBA00022664"/>
    </source>
</evidence>
<evidence type="ECO:0000256" key="6">
    <source>
        <dbReference type="ARBA" id="ARBA00023187"/>
    </source>
</evidence>
<accession>A0AAV2HC81</accession>
<dbReference type="CDD" id="cd13778">
    <property type="entry name" value="Aar2_C"/>
    <property type="match status" value="1"/>
</dbReference>
<dbReference type="GO" id="GO:0005681">
    <property type="term" value="C:spliceosomal complex"/>
    <property type="evidence" value="ECO:0007669"/>
    <property type="project" value="UniProtKB-KW"/>
</dbReference>
<feature type="domain" description="AAR2 C-terminal" evidence="9">
    <location>
        <begin position="202"/>
        <end position="358"/>
    </location>
</feature>
<evidence type="ECO:0000256" key="1">
    <source>
        <dbReference type="ARBA" id="ARBA00003708"/>
    </source>
</evidence>
<keyword evidence="4" id="KW-0507">mRNA processing</keyword>
<dbReference type="PANTHER" id="PTHR12689">
    <property type="entry name" value="A1 CISTRON SPLICING FACTOR AAR2-RELATED"/>
    <property type="match status" value="1"/>
</dbReference>
<dbReference type="EMBL" id="CAXITT010000061">
    <property type="protein sequence ID" value="CAL1530086.1"/>
    <property type="molecule type" value="Genomic_DNA"/>
</dbReference>
<dbReference type="InterPro" id="IPR038514">
    <property type="entry name" value="AAR2_C_sf"/>
</dbReference>